<proteinExistence type="predicted"/>
<evidence type="ECO:0000313" key="2">
    <source>
        <dbReference type="Proteomes" id="UP000224413"/>
    </source>
</evidence>
<sequence length="76" mass="9331">MRKRLVYLRLNAIGEFNTIQIIANSFSRIKEHIYSKLCEKRLKNDVKKYINKKRELFVNYLRTICERFTDTFCFFT</sequence>
<protein>
    <submittedName>
        <fullName evidence="1">Uncharacterized protein</fullName>
    </submittedName>
</protein>
<name>A0A9X6WTM8_BACCE</name>
<comment type="caution">
    <text evidence="1">The sequence shown here is derived from an EMBL/GenBank/DDBJ whole genome shotgun (WGS) entry which is preliminary data.</text>
</comment>
<accession>A0A9X6WTM8</accession>
<dbReference type="EMBL" id="NUWJ01000448">
    <property type="protein sequence ID" value="PFK03838.1"/>
    <property type="molecule type" value="Genomic_DNA"/>
</dbReference>
<organism evidence="1 2">
    <name type="scientific">Bacillus cereus</name>
    <dbReference type="NCBI Taxonomy" id="1396"/>
    <lineage>
        <taxon>Bacteria</taxon>
        <taxon>Bacillati</taxon>
        <taxon>Bacillota</taxon>
        <taxon>Bacilli</taxon>
        <taxon>Bacillales</taxon>
        <taxon>Bacillaceae</taxon>
        <taxon>Bacillus</taxon>
        <taxon>Bacillus cereus group</taxon>
    </lineage>
</organism>
<dbReference type="AlphaFoldDB" id="A0A9X6WTM8"/>
<evidence type="ECO:0000313" key="1">
    <source>
        <dbReference type="EMBL" id="PFK03838.1"/>
    </source>
</evidence>
<reference evidence="1 2" key="1">
    <citation type="submission" date="2017-09" db="EMBL/GenBank/DDBJ databases">
        <title>Large-scale bioinformatics analysis of Bacillus genomes uncovers conserved roles of natural products in bacterial physiology.</title>
        <authorList>
            <consortium name="Agbiome Team Llc"/>
            <person name="Bleich R.M."/>
            <person name="Grubbs K.J."/>
            <person name="Santa Maria K.C."/>
            <person name="Allen S.E."/>
            <person name="Farag S."/>
            <person name="Shank E.A."/>
            <person name="Bowers A."/>
        </authorList>
    </citation>
    <scope>NUCLEOTIDE SEQUENCE [LARGE SCALE GENOMIC DNA]</scope>
    <source>
        <strain evidence="1 2">AFS083741</strain>
    </source>
</reference>
<dbReference type="Proteomes" id="UP000224413">
    <property type="component" value="Unassembled WGS sequence"/>
</dbReference>
<gene>
    <name evidence="1" type="ORF">COI98_32325</name>
</gene>